<comment type="caution">
    <text evidence="2">The sequence shown here is derived from an EMBL/GenBank/DDBJ whole genome shotgun (WGS) entry which is preliminary data.</text>
</comment>
<feature type="domain" description="SpaA-like prealbumin fold" evidence="1">
    <location>
        <begin position="266"/>
        <end position="396"/>
    </location>
</feature>
<name>A0ABU9X8L9_9GAMM</name>
<accession>A0ABU9X8L9</accession>
<evidence type="ECO:0000259" key="1">
    <source>
        <dbReference type="Pfam" id="PF20674"/>
    </source>
</evidence>
<dbReference type="Pfam" id="PF20674">
    <property type="entry name" value="SpaA_3"/>
    <property type="match status" value="1"/>
</dbReference>
<protein>
    <recommendedName>
        <fullName evidence="1">SpaA-like prealbumin fold domain-containing protein</fullName>
    </recommendedName>
</protein>
<organism evidence="2 3">
    <name type="scientific">Psychrobacter saeujeotis</name>
    <dbReference type="NCBI Taxonomy" id="3143436"/>
    <lineage>
        <taxon>Bacteria</taxon>
        <taxon>Pseudomonadati</taxon>
        <taxon>Pseudomonadota</taxon>
        <taxon>Gammaproteobacteria</taxon>
        <taxon>Moraxellales</taxon>
        <taxon>Moraxellaceae</taxon>
        <taxon>Psychrobacter</taxon>
    </lineage>
</organism>
<sequence>MQKSSHTIYRTYISARIALGLTTSTMLFIGLSAHSQNVQANPFLPTTTPNSVVGSCPSNHKMYYIGANPPAYSPINSQTLNWTTGNPSNTFTFVESSGNKTFLINFPLLLDLNSNYGGTPPIYGSLNGATTSAINLIHNSPATRINHTLDISVNRSVSKIGYKIQDLDSTGSSGQVPYIEQVDVSANKGQLTANANYHTINTANNIVRAREGLNCGSGECTIDAAWNYNIADALLNLKHSNTFTQRNSPHAIGYSDFYFCLAPPKLIVKKQLDGNRVNDTNINRDQFSISVDNSATSLKTFETTGSGQVVTNDNSGVVDLATNTTYTITERVTNNLNNGDIVTYNAAYTCSNATTGSTTIMPTTAMNYNAAAKTRSFTLANAAYGDEITCTITNSPSVPLSYTFAGIVFNDNGGIIANANTKQDISTTFTSNSNYYNGVFDNNESGIFDSGLRIRLTDCNGNNIVSTSPNPQTVSSAAANTGRYSFSVSPNALVGRLKVCLIETEPSAWEYSEDTTVNTKEVTLVANVYNYKTEKDSSGNITRNLDFGEVKADNTALVLKKSQYVHTCDSALSYPNVATTNQPTTGFSTNSANDVEPGNCIAYKLEAYNRGHVDLNEVSINDSLQRTPVESIFNLPKPLGNPSSVFKSTNTSAPMGQNGTIISDSFNLSKTSASSTEPTKATLYFNTKYGAKNTTP</sequence>
<gene>
    <name evidence="2" type="ORF">AAIR29_03740</name>
</gene>
<dbReference type="EMBL" id="JBDGHN010000002">
    <property type="protein sequence ID" value="MEN2750737.1"/>
    <property type="molecule type" value="Genomic_DNA"/>
</dbReference>
<evidence type="ECO:0000313" key="3">
    <source>
        <dbReference type="Proteomes" id="UP001461960"/>
    </source>
</evidence>
<keyword evidence="3" id="KW-1185">Reference proteome</keyword>
<evidence type="ECO:0000313" key="2">
    <source>
        <dbReference type="EMBL" id="MEN2750737.1"/>
    </source>
</evidence>
<dbReference type="Proteomes" id="UP001461960">
    <property type="component" value="Unassembled WGS sequence"/>
</dbReference>
<reference evidence="2 3" key="1">
    <citation type="submission" date="2024-05" db="EMBL/GenBank/DDBJ databases">
        <authorList>
            <person name="Kim H.-Y."/>
            <person name="Kim E."/>
            <person name="Cai Y."/>
            <person name="Yang S.-M."/>
            <person name="Lee W."/>
        </authorList>
    </citation>
    <scope>NUCLEOTIDE SEQUENCE [LARGE SCALE GENOMIC DNA]</scope>
    <source>
        <strain evidence="2 3">FBL11</strain>
    </source>
</reference>
<dbReference type="RefSeq" id="WP_299216132.1">
    <property type="nucleotide sequence ID" value="NZ_JBDGHN010000002.1"/>
</dbReference>
<proteinExistence type="predicted"/>
<dbReference type="InterPro" id="IPR048834">
    <property type="entry name" value="SpaA_pre-album"/>
</dbReference>